<protein>
    <recommendedName>
        <fullName evidence="1">YhcG N-terminal domain-containing protein</fullName>
    </recommendedName>
</protein>
<dbReference type="AlphaFoldDB" id="A0A0W7TTB8"/>
<gene>
    <name evidence="2" type="ORF">ASJ35_05850</name>
</gene>
<accession>A0A0W7TTB8</accession>
<dbReference type="Pfam" id="PF17761">
    <property type="entry name" value="DUF1016_N"/>
    <property type="match status" value="1"/>
</dbReference>
<dbReference type="EMBL" id="LMUA01000005">
    <property type="protein sequence ID" value="KUE77085.1"/>
    <property type="molecule type" value="Genomic_DNA"/>
</dbReference>
<dbReference type="PANTHER" id="PTHR30547">
    <property type="entry name" value="UNCHARACTERIZED PROTEIN YHCG-RELATED"/>
    <property type="match status" value="1"/>
</dbReference>
<proteinExistence type="predicted"/>
<dbReference type="PANTHER" id="PTHR30547:SF5">
    <property type="entry name" value="NUCLEASE YHCG-RELATED"/>
    <property type="match status" value="1"/>
</dbReference>
<feature type="domain" description="YhcG N-terminal" evidence="1">
    <location>
        <begin position="1"/>
        <end position="61"/>
    </location>
</feature>
<comment type="caution">
    <text evidence="2">The sequence shown here is derived from an EMBL/GenBank/DDBJ whole genome shotgun (WGS) entry which is preliminary data.</text>
</comment>
<name>A0A0W7TTB8_9FIRM</name>
<dbReference type="Proteomes" id="UP000053433">
    <property type="component" value="Unassembled WGS sequence"/>
</dbReference>
<reference evidence="2 3" key="1">
    <citation type="submission" date="2015-10" db="EMBL/GenBank/DDBJ databases">
        <title>A novel member of the family Ruminococcaceae isolated from human faeces.</title>
        <authorList>
            <person name="Shkoporov A.N."/>
            <person name="Chaplin A.V."/>
            <person name="Motuzova O.V."/>
            <person name="Kafarskaia L.I."/>
            <person name="Efimov B.A."/>
        </authorList>
    </citation>
    <scope>NUCLEOTIDE SEQUENCE [LARGE SCALE GENOMIC DNA]</scope>
    <source>
        <strain evidence="2 3">668</strain>
    </source>
</reference>
<dbReference type="RefSeq" id="WP_058722951.1">
    <property type="nucleotide sequence ID" value="NZ_LMUA01000005.1"/>
</dbReference>
<evidence type="ECO:0000259" key="1">
    <source>
        <dbReference type="Pfam" id="PF17761"/>
    </source>
</evidence>
<sequence length="65" mass="7602">MVLAYHEIGKQIYVASGENDRAEYGKQLLQYLSERLTTELGKGFNVRNLQMMRKFYVMFPNAILI</sequence>
<evidence type="ECO:0000313" key="2">
    <source>
        <dbReference type="EMBL" id="KUE77085.1"/>
    </source>
</evidence>
<dbReference type="InterPro" id="IPR053148">
    <property type="entry name" value="PD-DEXK-like_domain"/>
</dbReference>
<dbReference type="InterPro" id="IPR041527">
    <property type="entry name" value="YhcG_N"/>
</dbReference>
<organism evidence="2 3">
    <name type="scientific">Ruthenibacterium lactatiformans</name>
    <dbReference type="NCBI Taxonomy" id="1550024"/>
    <lineage>
        <taxon>Bacteria</taxon>
        <taxon>Bacillati</taxon>
        <taxon>Bacillota</taxon>
        <taxon>Clostridia</taxon>
        <taxon>Eubacteriales</taxon>
        <taxon>Oscillospiraceae</taxon>
        <taxon>Ruthenibacterium</taxon>
    </lineage>
</organism>
<evidence type="ECO:0000313" key="3">
    <source>
        <dbReference type="Proteomes" id="UP000053433"/>
    </source>
</evidence>